<dbReference type="InterPro" id="IPR022137">
    <property type="entry name" value="Znf_prot_DUF3669"/>
</dbReference>
<name>A0A4Y7QLN4_9AGAM</name>
<gene>
    <name evidence="2" type="ORF">BD410DRAFT_781914</name>
</gene>
<organism evidence="2 3">
    <name type="scientific">Rickenella mellea</name>
    <dbReference type="NCBI Taxonomy" id="50990"/>
    <lineage>
        <taxon>Eukaryota</taxon>
        <taxon>Fungi</taxon>
        <taxon>Dikarya</taxon>
        <taxon>Basidiomycota</taxon>
        <taxon>Agaricomycotina</taxon>
        <taxon>Agaricomycetes</taxon>
        <taxon>Hymenochaetales</taxon>
        <taxon>Rickenellaceae</taxon>
        <taxon>Rickenella</taxon>
    </lineage>
</organism>
<dbReference type="Proteomes" id="UP000294933">
    <property type="component" value="Unassembled WGS sequence"/>
</dbReference>
<dbReference type="VEuPathDB" id="FungiDB:BD410DRAFT_781914"/>
<evidence type="ECO:0000259" key="1">
    <source>
        <dbReference type="Pfam" id="PF12417"/>
    </source>
</evidence>
<evidence type="ECO:0000313" key="3">
    <source>
        <dbReference type="Proteomes" id="UP000294933"/>
    </source>
</evidence>
<keyword evidence="3" id="KW-1185">Reference proteome</keyword>
<reference evidence="2 3" key="1">
    <citation type="submission" date="2018-06" db="EMBL/GenBank/DDBJ databases">
        <title>A transcriptomic atlas of mushroom development highlights an independent origin of complex multicellularity.</title>
        <authorList>
            <consortium name="DOE Joint Genome Institute"/>
            <person name="Krizsan K."/>
            <person name="Almasi E."/>
            <person name="Merenyi Z."/>
            <person name="Sahu N."/>
            <person name="Viragh M."/>
            <person name="Koszo T."/>
            <person name="Mondo S."/>
            <person name="Kiss B."/>
            <person name="Balint B."/>
            <person name="Kues U."/>
            <person name="Barry K."/>
            <person name="Hegedus J.C."/>
            <person name="Henrissat B."/>
            <person name="Johnson J."/>
            <person name="Lipzen A."/>
            <person name="Ohm R."/>
            <person name="Nagy I."/>
            <person name="Pangilinan J."/>
            <person name="Yan J."/>
            <person name="Xiong Y."/>
            <person name="Grigoriev I.V."/>
            <person name="Hibbett D.S."/>
            <person name="Nagy L.G."/>
        </authorList>
    </citation>
    <scope>NUCLEOTIDE SEQUENCE [LARGE SCALE GENOMIC DNA]</scope>
    <source>
        <strain evidence="2 3">SZMC22713</strain>
    </source>
</reference>
<dbReference type="EMBL" id="ML170158">
    <property type="protein sequence ID" value="TDL27982.1"/>
    <property type="molecule type" value="Genomic_DNA"/>
</dbReference>
<dbReference type="Pfam" id="PF12417">
    <property type="entry name" value="DUF3669"/>
    <property type="match status" value="1"/>
</dbReference>
<feature type="domain" description="DUF3669" evidence="1">
    <location>
        <begin position="225"/>
        <end position="277"/>
    </location>
</feature>
<dbReference type="AlphaFoldDB" id="A0A4Y7QLN4"/>
<dbReference type="OrthoDB" id="2993351at2759"/>
<dbReference type="PANTHER" id="PTHR40780:SF2">
    <property type="entry name" value="DUF3669 DOMAIN-CONTAINING PROTEIN"/>
    <property type="match status" value="1"/>
</dbReference>
<dbReference type="PANTHER" id="PTHR40780">
    <property type="entry name" value="DUF3669 DOMAIN-CONTAINING PROTEIN"/>
    <property type="match status" value="1"/>
</dbReference>
<accession>A0A4Y7QLN4</accession>
<evidence type="ECO:0000313" key="2">
    <source>
        <dbReference type="EMBL" id="TDL27982.1"/>
    </source>
</evidence>
<proteinExistence type="predicted"/>
<sequence>MASSSSANWELVTIGRGSFASVHVLTGRPVAFKAVLDSSRTNELHREFAMLCELYQARDRDSIFSFTCPIAYHDSESPDGFTDSGGAQRFSVSIDDLQLLNFPTAVFAMDHVIPLPPSTAKSIRQFYPAGSDSAPDPSLCRLYFGKEIQVTGQSGRPHTFFNSSNFPLDSNRYRHITIPKDCYVTPEKIAFGMGQTISRIHWHMGYDARDIEFVLGGRGFSDVGLYVIDFNQMRHWSKDKADVPALVNAHYANDPYYPCARNTDTLYTQFKAGYMSACPETAYDAATAFLEAIETEQHKRDVKIKSIGVS</sequence>
<dbReference type="STRING" id="50990.A0A4Y7QLN4"/>
<protein>
    <recommendedName>
        <fullName evidence="1">DUF3669 domain-containing protein</fullName>
    </recommendedName>
</protein>